<sequence length="232" mass="27215">MGNSITPEQSSNFQTLLTACRKKNIDEIKTIIENSKGFDFYYNGITFYHYLVVEAILYNGDGLKKLCDLIYEHRSKFGDCTKKPDYGKYIQLIYHEKEKNYTIWWTNSDTERKKIVRDDRYGQPYYEYYYETISNTHSLYGLDPMSFCLKIKIDFLKKNNLQDNLNIVIDLLNKLTNKSNIAPEICVVCKKNRKNIFVRNCNHVCMCKECLGTSTACPVCKKDIVSFEEIIL</sequence>
<gene>
    <name evidence="3" type="ORF">Edafosvirus1_5</name>
</gene>
<accession>A0A3G4ZTM2</accession>
<dbReference type="InterPro" id="IPR013083">
    <property type="entry name" value="Znf_RING/FYVE/PHD"/>
</dbReference>
<keyword evidence="1" id="KW-0479">Metal-binding</keyword>
<feature type="domain" description="RING-type" evidence="2">
    <location>
        <begin position="186"/>
        <end position="221"/>
    </location>
</feature>
<dbReference type="Pfam" id="PF13920">
    <property type="entry name" value="zf-C3HC4_3"/>
    <property type="match status" value="1"/>
</dbReference>
<evidence type="ECO:0000259" key="2">
    <source>
        <dbReference type="PROSITE" id="PS50089"/>
    </source>
</evidence>
<evidence type="ECO:0000256" key="1">
    <source>
        <dbReference type="PROSITE-ProRule" id="PRU00175"/>
    </source>
</evidence>
<reference evidence="3" key="1">
    <citation type="submission" date="2018-10" db="EMBL/GenBank/DDBJ databases">
        <title>Hidden diversity of soil giant viruses.</title>
        <authorList>
            <person name="Schulz F."/>
            <person name="Alteio L."/>
            <person name="Goudeau D."/>
            <person name="Ryan E.M."/>
            <person name="Malmstrom R.R."/>
            <person name="Blanchard J."/>
            <person name="Woyke T."/>
        </authorList>
    </citation>
    <scope>NUCLEOTIDE SEQUENCE</scope>
    <source>
        <strain evidence="3">EDV1</strain>
    </source>
</reference>
<keyword evidence="1" id="KW-0862">Zinc</keyword>
<organism evidence="3">
    <name type="scientific">Edafosvirus sp</name>
    <dbReference type="NCBI Taxonomy" id="2487765"/>
    <lineage>
        <taxon>Viruses</taxon>
        <taxon>Varidnaviria</taxon>
        <taxon>Bamfordvirae</taxon>
        <taxon>Nucleocytoviricota</taxon>
        <taxon>Megaviricetes</taxon>
        <taxon>Imitervirales</taxon>
        <taxon>Mimiviridae</taxon>
        <taxon>Klosneuvirinae</taxon>
    </lineage>
</organism>
<dbReference type="Gene3D" id="3.30.40.10">
    <property type="entry name" value="Zinc/RING finger domain, C3HC4 (zinc finger)"/>
    <property type="match status" value="1"/>
</dbReference>
<evidence type="ECO:0000313" key="3">
    <source>
        <dbReference type="EMBL" id="AYV77674.1"/>
    </source>
</evidence>
<dbReference type="PROSITE" id="PS50089">
    <property type="entry name" value="ZF_RING_2"/>
    <property type="match status" value="1"/>
</dbReference>
<dbReference type="InterPro" id="IPR001841">
    <property type="entry name" value="Znf_RING"/>
</dbReference>
<dbReference type="EMBL" id="MK072066">
    <property type="protein sequence ID" value="AYV77674.1"/>
    <property type="molecule type" value="Genomic_DNA"/>
</dbReference>
<name>A0A3G4ZTM2_9VIRU</name>
<protein>
    <recommendedName>
        <fullName evidence="2">RING-type domain-containing protein</fullName>
    </recommendedName>
</protein>
<dbReference type="SUPFAM" id="SSF57850">
    <property type="entry name" value="RING/U-box"/>
    <property type="match status" value="1"/>
</dbReference>
<proteinExistence type="predicted"/>
<dbReference type="GO" id="GO:0008270">
    <property type="term" value="F:zinc ion binding"/>
    <property type="evidence" value="ECO:0007669"/>
    <property type="project" value="UniProtKB-KW"/>
</dbReference>
<keyword evidence="1" id="KW-0863">Zinc-finger</keyword>